<evidence type="ECO:0000256" key="1">
    <source>
        <dbReference type="ARBA" id="ARBA00005395"/>
    </source>
</evidence>
<keyword evidence="2 5" id="KW-0963">Cytoplasm</keyword>
<name>A0ABV1HFC0_9FIRM</name>
<keyword evidence="7" id="KW-0687">Ribonucleoprotein</keyword>
<dbReference type="CDD" id="cd04301">
    <property type="entry name" value="NAT_SF"/>
    <property type="match status" value="1"/>
</dbReference>
<keyword evidence="8" id="KW-1185">Reference proteome</keyword>
<proteinExistence type="inferred from homology"/>
<dbReference type="InterPro" id="IPR000182">
    <property type="entry name" value="GNAT_dom"/>
</dbReference>
<accession>A0ABV1HFC0</accession>
<comment type="caution">
    <text evidence="7">The sequence shown here is derived from an EMBL/GenBank/DDBJ whole genome shotgun (WGS) entry which is preliminary data.</text>
</comment>
<dbReference type="RefSeq" id="WP_353531088.1">
    <property type="nucleotide sequence ID" value="NZ_JBBMEX010000010.1"/>
</dbReference>
<feature type="domain" description="N-acetyltransferase" evidence="6">
    <location>
        <begin position="1"/>
        <end position="145"/>
    </location>
</feature>
<dbReference type="InterPro" id="IPR016181">
    <property type="entry name" value="Acyl_CoA_acyltransferase"/>
</dbReference>
<comment type="similarity">
    <text evidence="1 5">Belongs to the acetyltransferase family. RimI subfamily.</text>
</comment>
<sequence>MVISRMKTEDVTDAARIEEKIFSTPWSEQSFLEALEQEYTVFFVAKKKEHCVGYIGAYFAADEAEITNVAVEMEYRRRHIAEALVAEMQKEAAGRGTHSIFLEVRCSNTGAIALYQKMGFSICGTRRGFYEKPKEDAYVMVYTPEISTTMGED</sequence>
<dbReference type="InterPro" id="IPR006464">
    <property type="entry name" value="AcTrfase_RimI/Ard1"/>
</dbReference>
<evidence type="ECO:0000256" key="2">
    <source>
        <dbReference type="ARBA" id="ARBA00022490"/>
    </source>
</evidence>
<dbReference type="EC" id="2.3.1.266" evidence="5"/>
<evidence type="ECO:0000313" key="7">
    <source>
        <dbReference type="EMBL" id="MEQ2558220.1"/>
    </source>
</evidence>
<dbReference type="GO" id="GO:0008999">
    <property type="term" value="F:protein-N-terminal-alanine acetyltransferase activity"/>
    <property type="evidence" value="ECO:0007669"/>
    <property type="project" value="UniProtKB-EC"/>
</dbReference>
<dbReference type="PROSITE" id="PS51186">
    <property type="entry name" value="GNAT"/>
    <property type="match status" value="1"/>
</dbReference>
<keyword evidence="4 7" id="KW-0012">Acyltransferase</keyword>
<dbReference type="SUPFAM" id="SSF55729">
    <property type="entry name" value="Acyl-CoA N-acyltransferases (Nat)"/>
    <property type="match status" value="1"/>
</dbReference>
<protein>
    <recommendedName>
        <fullName evidence="5">[Ribosomal protein bS18]-alanine N-acetyltransferase</fullName>
        <ecNumber evidence="5">2.3.1.266</ecNumber>
    </recommendedName>
</protein>
<comment type="subcellular location">
    <subcellularLocation>
        <location evidence="5">Cytoplasm</location>
    </subcellularLocation>
</comment>
<dbReference type="GO" id="GO:0005840">
    <property type="term" value="C:ribosome"/>
    <property type="evidence" value="ECO:0007669"/>
    <property type="project" value="UniProtKB-KW"/>
</dbReference>
<dbReference type="PANTHER" id="PTHR43420:SF44">
    <property type="entry name" value="ACETYLTRANSFERASE YPEA"/>
    <property type="match status" value="1"/>
</dbReference>
<organism evidence="7 8">
    <name type="scientific">Maccoyibacter intestinihominis</name>
    <dbReference type="NCBI Taxonomy" id="3133499"/>
    <lineage>
        <taxon>Bacteria</taxon>
        <taxon>Bacillati</taxon>
        <taxon>Bacillota</taxon>
        <taxon>Clostridia</taxon>
        <taxon>Lachnospirales</taxon>
        <taxon>Lachnospiraceae</taxon>
        <taxon>Maccoyibacter</taxon>
    </lineage>
</organism>
<comment type="function">
    <text evidence="5">Acetylates the N-terminal alanine of ribosomal protein bS18.</text>
</comment>
<evidence type="ECO:0000259" key="6">
    <source>
        <dbReference type="PROSITE" id="PS51186"/>
    </source>
</evidence>
<evidence type="ECO:0000256" key="5">
    <source>
        <dbReference type="RuleBase" id="RU363094"/>
    </source>
</evidence>
<dbReference type="PANTHER" id="PTHR43420">
    <property type="entry name" value="ACETYLTRANSFERASE"/>
    <property type="match status" value="1"/>
</dbReference>
<reference evidence="7 8" key="1">
    <citation type="submission" date="2024-03" db="EMBL/GenBank/DDBJ databases">
        <title>Human intestinal bacterial collection.</title>
        <authorList>
            <person name="Pauvert C."/>
            <person name="Hitch T.C.A."/>
            <person name="Clavel T."/>
        </authorList>
    </citation>
    <scope>NUCLEOTIDE SEQUENCE [LARGE SCALE GENOMIC DNA]</scope>
    <source>
        <strain evidence="7 8">CLA-AA-H185</strain>
    </source>
</reference>
<dbReference type="Proteomes" id="UP001454489">
    <property type="component" value="Unassembled WGS sequence"/>
</dbReference>
<dbReference type="Pfam" id="PF00583">
    <property type="entry name" value="Acetyltransf_1"/>
    <property type="match status" value="1"/>
</dbReference>
<evidence type="ECO:0000256" key="4">
    <source>
        <dbReference type="ARBA" id="ARBA00023315"/>
    </source>
</evidence>
<dbReference type="InterPro" id="IPR050680">
    <property type="entry name" value="YpeA/RimI_acetyltransf"/>
</dbReference>
<evidence type="ECO:0000256" key="3">
    <source>
        <dbReference type="ARBA" id="ARBA00022679"/>
    </source>
</evidence>
<keyword evidence="7" id="KW-0689">Ribosomal protein</keyword>
<dbReference type="EMBL" id="JBBMEX010000010">
    <property type="protein sequence ID" value="MEQ2558220.1"/>
    <property type="molecule type" value="Genomic_DNA"/>
</dbReference>
<dbReference type="NCBIfam" id="TIGR01575">
    <property type="entry name" value="rimI"/>
    <property type="match status" value="1"/>
</dbReference>
<keyword evidence="3 7" id="KW-0808">Transferase</keyword>
<gene>
    <name evidence="7" type="primary">rimI</name>
    <name evidence="7" type="ORF">WMO43_10120</name>
</gene>
<dbReference type="Gene3D" id="3.40.630.30">
    <property type="match status" value="1"/>
</dbReference>
<comment type="catalytic activity">
    <reaction evidence="5">
        <text>N-terminal L-alanyl-[ribosomal protein bS18] + acetyl-CoA = N-terminal N(alpha)-acetyl-L-alanyl-[ribosomal protein bS18] + CoA + H(+)</text>
        <dbReference type="Rhea" id="RHEA:43756"/>
        <dbReference type="Rhea" id="RHEA-COMP:10676"/>
        <dbReference type="Rhea" id="RHEA-COMP:10677"/>
        <dbReference type="ChEBI" id="CHEBI:15378"/>
        <dbReference type="ChEBI" id="CHEBI:57287"/>
        <dbReference type="ChEBI" id="CHEBI:57288"/>
        <dbReference type="ChEBI" id="CHEBI:64718"/>
        <dbReference type="ChEBI" id="CHEBI:83683"/>
        <dbReference type="EC" id="2.3.1.266"/>
    </reaction>
</comment>
<evidence type="ECO:0000313" key="8">
    <source>
        <dbReference type="Proteomes" id="UP001454489"/>
    </source>
</evidence>